<accession>A0ABW2IPY5</accession>
<sequence>MLFPKHLQAELAHQELASDDVVTDIQFINIAYRPLPPGAATGGPNGVLKVLRDAVGPKYRGLYSRYFFEPKKIALPAWLQYFNKQHSLGTMARKLLEAEYFVTCELFSKLPQQFTMKAGCKYVFVCHDIGSAVGAYSAGYPYVLVYHQQGSFTHERTSFGEILNPSERWIMNHYEKTAFENALEVVFPSRGAYEAFEKTTETTALGKVNFGPEPVYNAADDFEISEEAAQGVFVQHGCVELLNPDLRSQYLVFVTVGDYSYNKGVDRCPVLLEKLANKTEKKIIWIALGTKHKGGYYEKLQKNSREYSFKTILIPQRLSHPIAMGIVAQADWFLMQQRHAIFDFSSLEAMSLSKGLILTPTEGNMDFDIDKNVVYFDPDNASDKSVDEIINTAPKEIGARAKKVYDNFFTQERFLDGYLRLYDRVIEKFLGADEAPAFTADDIAELSSKIRGKTVVIMGAGSSSTLLTEAECEGKILVGLNRSVLNSAIACDVHVMQDAPHSPKAWPQYLTKDVVRIYGQINRRSQLHNKLDTDLLKKLNVPFISYNLSSMAFDARRDEFNFTDANAPIMDAMGVFFSAVQIFAILGAQRIECTGIDFSGQNFDGVNPNKYNTSTMDCFEALMKQLRAVDFDFDVLHTTSSDVQDAFERYYVCDGSVGDLVEIKSRIQETIDPNLSVFRNMQRLSEAKLYEELLHYMDQEVDYQSQMLPKFLRERGQALYKLGRLQEAKQIFEQFFLQGGDSNACKSLLEKMKKKELLSI</sequence>
<dbReference type="Gene3D" id="3.40.50.2000">
    <property type="entry name" value="Glycogen Phosphorylase B"/>
    <property type="match status" value="1"/>
</dbReference>
<dbReference type="EMBL" id="JBHTBR010000009">
    <property type="protein sequence ID" value="MFC7292963.1"/>
    <property type="molecule type" value="Genomic_DNA"/>
</dbReference>
<gene>
    <name evidence="1" type="ORF">ACFQS8_15180</name>
</gene>
<evidence type="ECO:0000313" key="1">
    <source>
        <dbReference type="EMBL" id="MFC7292963.1"/>
    </source>
</evidence>
<comment type="caution">
    <text evidence="1">The sequence shown here is derived from an EMBL/GenBank/DDBJ whole genome shotgun (WGS) entry which is preliminary data.</text>
</comment>
<keyword evidence="2" id="KW-1185">Reference proteome</keyword>
<reference evidence="2" key="1">
    <citation type="journal article" date="2019" name="Int. J. Syst. Evol. Microbiol.">
        <title>The Global Catalogue of Microorganisms (GCM) 10K type strain sequencing project: providing services to taxonomists for standard genome sequencing and annotation.</title>
        <authorList>
            <consortium name="The Broad Institute Genomics Platform"/>
            <consortium name="The Broad Institute Genome Sequencing Center for Infectious Disease"/>
            <person name="Wu L."/>
            <person name="Ma J."/>
        </authorList>
    </citation>
    <scope>NUCLEOTIDE SEQUENCE [LARGE SCALE GENOMIC DNA]</scope>
    <source>
        <strain evidence="2">CCUG 51308</strain>
    </source>
</reference>
<evidence type="ECO:0008006" key="3">
    <source>
        <dbReference type="Google" id="ProtNLM"/>
    </source>
</evidence>
<organism evidence="1 2">
    <name type="scientific">Hirschia litorea</name>
    <dbReference type="NCBI Taxonomy" id="1199156"/>
    <lineage>
        <taxon>Bacteria</taxon>
        <taxon>Pseudomonadati</taxon>
        <taxon>Pseudomonadota</taxon>
        <taxon>Alphaproteobacteria</taxon>
        <taxon>Hyphomonadales</taxon>
        <taxon>Hyphomonadaceae</taxon>
        <taxon>Hirschia</taxon>
    </lineage>
</organism>
<dbReference type="Proteomes" id="UP001596492">
    <property type="component" value="Unassembled WGS sequence"/>
</dbReference>
<dbReference type="SUPFAM" id="SSF53756">
    <property type="entry name" value="UDP-Glycosyltransferase/glycogen phosphorylase"/>
    <property type="match status" value="1"/>
</dbReference>
<protein>
    <recommendedName>
        <fullName evidence="3">Glycosyltransferase</fullName>
    </recommendedName>
</protein>
<name>A0ABW2IPY5_9PROT</name>
<proteinExistence type="predicted"/>
<evidence type="ECO:0000313" key="2">
    <source>
        <dbReference type="Proteomes" id="UP001596492"/>
    </source>
</evidence>
<dbReference type="RefSeq" id="WP_382168940.1">
    <property type="nucleotide sequence ID" value="NZ_JBHTBR010000009.1"/>
</dbReference>